<evidence type="ECO:0000313" key="2">
    <source>
        <dbReference type="EMBL" id="SNQ48879.1"/>
    </source>
</evidence>
<feature type="region of interest" description="Disordered" evidence="1">
    <location>
        <begin position="39"/>
        <end position="63"/>
    </location>
</feature>
<accession>A0A2I2KTB1</accession>
<keyword evidence="3" id="KW-1185">Reference proteome</keyword>
<dbReference type="Proteomes" id="UP000234331">
    <property type="component" value="Unassembled WGS sequence"/>
</dbReference>
<gene>
    <name evidence="2" type="ORF">FRACA_2890002</name>
</gene>
<organism evidence="2 3">
    <name type="scientific">Frankia canadensis</name>
    <dbReference type="NCBI Taxonomy" id="1836972"/>
    <lineage>
        <taxon>Bacteria</taxon>
        <taxon>Bacillati</taxon>
        <taxon>Actinomycetota</taxon>
        <taxon>Actinomycetes</taxon>
        <taxon>Frankiales</taxon>
        <taxon>Frankiaceae</taxon>
        <taxon>Frankia</taxon>
    </lineage>
</organism>
<proteinExistence type="predicted"/>
<evidence type="ECO:0000256" key="1">
    <source>
        <dbReference type="SAM" id="MobiDB-lite"/>
    </source>
</evidence>
<dbReference type="EMBL" id="FZMO01000211">
    <property type="protein sequence ID" value="SNQ48879.1"/>
    <property type="molecule type" value="Genomic_DNA"/>
</dbReference>
<evidence type="ECO:0000313" key="3">
    <source>
        <dbReference type="Proteomes" id="UP000234331"/>
    </source>
</evidence>
<feature type="compositionally biased region" description="Polar residues" evidence="1">
    <location>
        <begin position="41"/>
        <end position="51"/>
    </location>
</feature>
<reference evidence="2 3" key="1">
    <citation type="submission" date="2017-06" db="EMBL/GenBank/DDBJ databases">
        <authorList>
            <person name="Kim H.J."/>
            <person name="Triplett B.A."/>
        </authorList>
    </citation>
    <scope>NUCLEOTIDE SEQUENCE [LARGE SCALE GENOMIC DNA]</scope>
    <source>
        <strain evidence="2">FRACA_ARgP5</strain>
    </source>
</reference>
<dbReference type="AlphaFoldDB" id="A0A2I2KTB1"/>
<sequence length="63" mass="6615">MDPSWSRTALIEALIGCFDDHHATIAAALLCGIDTLGSARTGPSSGSSRLTWSPDFVPARSRA</sequence>
<name>A0A2I2KTB1_9ACTN</name>
<protein>
    <submittedName>
        <fullName evidence="2">Uncharacterized protein</fullName>
    </submittedName>
</protein>